<dbReference type="InterPro" id="IPR035940">
    <property type="entry name" value="CAP_sf"/>
</dbReference>
<dbReference type="PANTHER" id="PTHR31157">
    <property type="entry name" value="SCP DOMAIN-CONTAINING PROTEIN"/>
    <property type="match status" value="1"/>
</dbReference>
<evidence type="ECO:0000256" key="1">
    <source>
        <dbReference type="ARBA" id="ARBA00022729"/>
    </source>
</evidence>
<evidence type="ECO:0000313" key="5">
    <source>
        <dbReference type="Proteomes" id="UP000181917"/>
    </source>
</evidence>
<dbReference type="Pfam" id="PF13517">
    <property type="entry name" value="FG-GAP_3"/>
    <property type="match status" value="1"/>
</dbReference>
<organism evidence="4 5">
    <name type="scientific">Crystallibacter crystallopoietes</name>
    <dbReference type="NCBI Taxonomy" id="37928"/>
    <lineage>
        <taxon>Bacteria</taxon>
        <taxon>Bacillati</taxon>
        <taxon>Actinomycetota</taxon>
        <taxon>Actinomycetes</taxon>
        <taxon>Micrococcales</taxon>
        <taxon>Micrococcaceae</taxon>
        <taxon>Crystallibacter</taxon>
    </lineage>
</organism>
<dbReference type="STRING" id="37928.SAMN04489742_0386"/>
<evidence type="ECO:0000259" key="3">
    <source>
        <dbReference type="Pfam" id="PF00188"/>
    </source>
</evidence>
<proteinExistence type="predicted"/>
<dbReference type="Gene3D" id="3.40.33.10">
    <property type="entry name" value="CAP"/>
    <property type="match status" value="1"/>
</dbReference>
<dbReference type="InterPro" id="IPR014044">
    <property type="entry name" value="CAP_dom"/>
</dbReference>
<protein>
    <submittedName>
        <fullName evidence="4">Uncharacterized conserved protein YkwD, contains CAP (CSP/antigen 5/PR1) domain</fullName>
    </submittedName>
</protein>
<accession>A0A1H0ZIM7</accession>
<dbReference type="Proteomes" id="UP000181917">
    <property type="component" value="Unassembled WGS sequence"/>
</dbReference>
<gene>
    <name evidence="4" type="ORF">SAMN04489742_0386</name>
</gene>
<sequence length="480" mass="51757">MKSIKSVPLARATKKLAIRACAVSVMLTIVAGTAAISAPAYAAPAVQPAAAASNVVNDSNRTQVQQVFDGINKFRASKGLKPVKFYVSGSKVSQDWSTHMAANDWFDHNPQYSLDKRTPGWNAAGEIIAARWDRNGQGLVDQWIKSPPHNAAMSNPAFNVIGVGVAFTDGDYRTHPDRYSMYGTVNLYGYSTTPSGVYSSPNAYYSTLTAPKPALAKCATVAGTIASGKDLSRASIKSTGDYISVDTSGRLWRYPEQSNKTLGKRALIGNSGWQHARTTSVTDWNNDGYLDIVAHWSDGKVRVYKGKATGGFYGYLNAGSIAKSSTIVADRFCNNNPFPSIVEKTSAGVLNLYPNTKGDAFHPTPNKFNTGWSNYNLAIVDFDKDGKKDILGAQKYTGQLKLYRTNGRGTFISEARKVVGPSGWGTAATFTDTVGFGSGSAQGMIVKFRNGVVRYYELPKNGIASTKQIGYGFGKYNSFS</sequence>
<evidence type="ECO:0000256" key="2">
    <source>
        <dbReference type="SAM" id="SignalP"/>
    </source>
</evidence>
<feature type="signal peptide" evidence="2">
    <location>
        <begin position="1"/>
        <end position="42"/>
    </location>
</feature>
<name>A0A1H0ZIM7_9MICC</name>
<dbReference type="CDD" id="cd05379">
    <property type="entry name" value="CAP_bacterial"/>
    <property type="match status" value="1"/>
</dbReference>
<dbReference type="InterPro" id="IPR013517">
    <property type="entry name" value="FG-GAP"/>
</dbReference>
<feature type="domain" description="SCP" evidence="3">
    <location>
        <begin position="69"/>
        <end position="172"/>
    </location>
</feature>
<dbReference type="InterPro" id="IPR028994">
    <property type="entry name" value="Integrin_alpha_N"/>
</dbReference>
<dbReference type="AlphaFoldDB" id="A0A1H0ZIM7"/>
<keyword evidence="5" id="KW-1185">Reference proteome</keyword>
<dbReference type="EMBL" id="FNKH01000002">
    <property type="protein sequence ID" value="SDQ27293.1"/>
    <property type="molecule type" value="Genomic_DNA"/>
</dbReference>
<reference evidence="4 5" key="1">
    <citation type="submission" date="2016-10" db="EMBL/GenBank/DDBJ databases">
        <authorList>
            <person name="de Groot N.N."/>
        </authorList>
    </citation>
    <scope>NUCLEOTIDE SEQUENCE [LARGE SCALE GENOMIC DNA]</scope>
    <source>
        <strain evidence="4 5">DSM 20117</strain>
    </source>
</reference>
<feature type="chain" id="PRO_5010310885" evidence="2">
    <location>
        <begin position="43"/>
        <end position="480"/>
    </location>
</feature>
<evidence type="ECO:0000313" key="4">
    <source>
        <dbReference type="EMBL" id="SDQ27293.1"/>
    </source>
</evidence>
<dbReference type="SUPFAM" id="SSF55797">
    <property type="entry name" value="PR-1-like"/>
    <property type="match status" value="1"/>
</dbReference>
<dbReference type="Pfam" id="PF00188">
    <property type="entry name" value="CAP"/>
    <property type="match status" value="1"/>
</dbReference>
<keyword evidence="1 2" id="KW-0732">Signal</keyword>
<dbReference type="SUPFAM" id="SSF69318">
    <property type="entry name" value="Integrin alpha N-terminal domain"/>
    <property type="match status" value="1"/>
</dbReference>
<dbReference type="PANTHER" id="PTHR31157:SF1">
    <property type="entry name" value="SCP DOMAIN-CONTAINING PROTEIN"/>
    <property type="match status" value="1"/>
</dbReference>